<dbReference type="EMBL" id="JABMKX010000014">
    <property type="protein sequence ID" value="NQX48352.1"/>
    <property type="molecule type" value="Genomic_DNA"/>
</dbReference>
<dbReference type="PROSITE" id="PS51459">
    <property type="entry name" value="FIDO"/>
    <property type="match status" value="1"/>
</dbReference>
<dbReference type="PANTHER" id="PTHR13504">
    <property type="entry name" value="FIDO DOMAIN-CONTAINING PROTEIN DDB_G0283145"/>
    <property type="match status" value="1"/>
</dbReference>
<protein>
    <submittedName>
        <fullName evidence="2">Fic family protein</fullName>
    </submittedName>
</protein>
<keyword evidence="3" id="KW-1185">Reference proteome</keyword>
<dbReference type="InterPro" id="IPR036597">
    <property type="entry name" value="Fido-like_dom_sf"/>
</dbReference>
<dbReference type="PANTHER" id="PTHR13504:SF38">
    <property type="entry name" value="FIDO DOMAIN-CONTAINING PROTEIN"/>
    <property type="match status" value="1"/>
</dbReference>
<dbReference type="RefSeq" id="WP_173138368.1">
    <property type="nucleotide sequence ID" value="NZ_JABMKX010000014.1"/>
</dbReference>
<dbReference type="SUPFAM" id="SSF140931">
    <property type="entry name" value="Fic-like"/>
    <property type="match status" value="1"/>
</dbReference>
<comment type="caution">
    <text evidence="2">The sequence shown here is derived from an EMBL/GenBank/DDBJ whole genome shotgun (WGS) entry which is preliminary data.</text>
</comment>
<dbReference type="Proteomes" id="UP000711047">
    <property type="component" value="Unassembled WGS sequence"/>
</dbReference>
<evidence type="ECO:0000313" key="3">
    <source>
        <dbReference type="Proteomes" id="UP000711047"/>
    </source>
</evidence>
<evidence type="ECO:0000313" key="2">
    <source>
        <dbReference type="EMBL" id="NQX48352.1"/>
    </source>
</evidence>
<gene>
    <name evidence="2" type="ORF">HQN87_23770</name>
</gene>
<organism evidence="2 3">
    <name type="scientific">Paenibacillus tritici</name>
    <dbReference type="NCBI Taxonomy" id="1873425"/>
    <lineage>
        <taxon>Bacteria</taxon>
        <taxon>Bacillati</taxon>
        <taxon>Bacillota</taxon>
        <taxon>Bacilli</taxon>
        <taxon>Bacillales</taxon>
        <taxon>Paenibacillaceae</taxon>
        <taxon>Paenibacillus</taxon>
    </lineage>
</organism>
<proteinExistence type="predicted"/>
<reference evidence="2 3" key="1">
    <citation type="submission" date="2020-05" db="EMBL/GenBank/DDBJ databases">
        <title>Paenibacillus glebae, sp. nov., Paenibacillus humi sp. nov., Paenibacillus pedi sp. nov., Paenibacillus terrestris sp. nov. and Paenibacillus terricola sp. nov., isolated from a forest top soil sample.</title>
        <authorList>
            <person name="Qi S."/>
            <person name="Carlier A."/>
            <person name="Cnockaert M."/>
            <person name="Vandamme P."/>
        </authorList>
    </citation>
    <scope>NUCLEOTIDE SEQUENCE [LARGE SCALE GENOMIC DNA]</scope>
    <source>
        <strain evidence="2 3">LMG 29502</strain>
    </source>
</reference>
<dbReference type="InterPro" id="IPR040198">
    <property type="entry name" value="Fido_containing"/>
</dbReference>
<name>A0ABX2DUU4_9BACL</name>
<sequence>MGYPEIVRKKALYDQVKDKLPDITVNSYVKAFELEYTHNSTAIEGNTLTLLETKVVLEEGLSVGGKMLREIYEVINHNKAYQYIKACIHDGKPLDEGMIKDIHAVLTENIMVGGVYRNVEVYISGASHTPPPPNEMYQQVKNFYADLADKSTADIIELAAWTHAEFVRIHPFADGNGRTSRLIMNYQLLANGYLPVSIAKETRLDYFNALEAYAVHRDLKPFADMVASLEEQQLDRYLGMMGRQA</sequence>
<feature type="domain" description="Fido" evidence="1">
    <location>
        <begin position="94"/>
        <end position="228"/>
    </location>
</feature>
<dbReference type="Pfam" id="PF02661">
    <property type="entry name" value="Fic"/>
    <property type="match status" value="1"/>
</dbReference>
<dbReference type="Gene3D" id="1.10.3290.10">
    <property type="entry name" value="Fido-like domain"/>
    <property type="match status" value="1"/>
</dbReference>
<dbReference type="InterPro" id="IPR003812">
    <property type="entry name" value="Fido"/>
</dbReference>
<accession>A0ABX2DUU4</accession>
<evidence type="ECO:0000259" key="1">
    <source>
        <dbReference type="PROSITE" id="PS51459"/>
    </source>
</evidence>